<dbReference type="InterPro" id="IPR002429">
    <property type="entry name" value="CcO_II-like_C"/>
</dbReference>
<dbReference type="InterPro" id="IPR008972">
    <property type="entry name" value="Cupredoxin"/>
</dbReference>
<evidence type="ECO:0000256" key="11">
    <source>
        <dbReference type="ARBA" id="ARBA00023136"/>
    </source>
</evidence>
<geneLocation type="mitochondrion" evidence="17"/>
<evidence type="ECO:0000256" key="6">
    <source>
        <dbReference type="ARBA" id="ARBA00022723"/>
    </source>
</evidence>
<evidence type="ECO:0000256" key="8">
    <source>
        <dbReference type="ARBA" id="ARBA00022982"/>
    </source>
</evidence>
<dbReference type="GO" id="GO:0042773">
    <property type="term" value="P:ATP synthesis coupled electron transport"/>
    <property type="evidence" value="ECO:0007669"/>
    <property type="project" value="TreeGrafter"/>
</dbReference>
<sequence>MMFLNSLFSKYYHQFGFQDSATSLMEGIVELHAFVCFFLIVISIVVIWILFQIIENYVLLPNSFTKVKSANQFSNINLPIVFRIIAVSLIRRPGLGLNYYWNFSHYDRELLWEKIITYSFHLKMYQIYFYKFFCLAKQYLNKRAIFVKNKNLEFLWTSIPCVILIIIALPSFYYLYISEENLDTLLSVKAIGYQWYWTYDYVQLFPVWFNNFIEDANLDVDDYIIESFMEPTEYLNIKSGISRLLECDNYLLLPTNVHLKIIISSIDVLHSFAVPALGLKVDAVPGRLNQLDIFIHRSGVFYGQCSEICGIGHGFMPICLYAISYLNFLLGKC</sequence>
<dbReference type="Pfam" id="PF02790">
    <property type="entry name" value="COX2_TM"/>
    <property type="match status" value="2"/>
</dbReference>
<evidence type="ECO:0000256" key="5">
    <source>
        <dbReference type="ARBA" id="ARBA00022692"/>
    </source>
</evidence>
<evidence type="ECO:0000256" key="3">
    <source>
        <dbReference type="ARBA" id="ARBA00022448"/>
    </source>
</evidence>
<dbReference type="SUPFAM" id="SSF49503">
    <property type="entry name" value="Cupredoxins"/>
    <property type="match status" value="1"/>
</dbReference>
<dbReference type="InterPro" id="IPR036257">
    <property type="entry name" value="Cyt_c_oxidase_su2_TM_sf"/>
</dbReference>
<keyword evidence="7" id="KW-1278">Translocase</keyword>
<evidence type="ECO:0000256" key="10">
    <source>
        <dbReference type="ARBA" id="ARBA00023008"/>
    </source>
</evidence>
<evidence type="ECO:0000256" key="1">
    <source>
        <dbReference type="ARBA" id="ARBA00004141"/>
    </source>
</evidence>
<evidence type="ECO:0000256" key="12">
    <source>
        <dbReference type="ARBA" id="ARBA00049512"/>
    </source>
</evidence>
<evidence type="ECO:0000259" key="15">
    <source>
        <dbReference type="PROSITE" id="PS50857"/>
    </source>
</evidence>
<dbReference type="Gene3D" id="1.10.287.90">
    <property type="match status" value="2"/>
</dbReference>
<dbReference type="GO" id="GO:0004129">
    <property type="term" value="F:cytochrome-c oxidase activity"/>
    <property type="evidence" value="ECO:0007669"/>
    <property type="project" value="UniProtKB-EC"/>
</dbReference>
<dbReference type="EMBL" id="MF496657">
    <property type="protein sequence ID" value="AUO29168.1"/>
    <property type="molecule type" value="Genomic_DNA"/>
</dbReference>
<keyword evidence="5 13" id="KW-0812">Transmembrane</keyword>
<accession>A0A2I6SRY1</accession>
<feature type="domain" description="Cytochrome oxidase subunit II transmembrane region profile" evidence="16">
    <location>
        <begin position="9"/>
        <end position="182"/>
    </location>
</feature>
<dbReference type="GO" id="GO:0005507">
    <property type="term" value="F:copper ion binding"/>
    <property type="evidence" value="ECO:0007669"/>
    <property type="project" value="InterPro"/>
</dbReference>
<dbReference type="Pfam" id="PF00116">
    <property type="entry name" value="COX2"/>
    <property type="match status" value="1"/>
</dbReference>
<feature type="transmembrane region" description="Helical" evidence="14">
    <location>
        <begin position="31"/>
        <end position="54"/>
    </location>
</feature>
<dbReference type="AlphaFoldDB" id="A0A2I6SRY1"/>
<keyword evidence="6 13" id="KW-0479">Metal-binding</keyword>
<evidence type="ECO:0000256" key="14">
    <source>
        <dbReference type="SAM" id="Phobius"/>
    </source>
</evidence>
<dbReference type="InterPro" id="IPR001505">
    <property type="entry name" value="Copper_CuA"/>
</dbReference>
<keyword evidence="8 13" id="KW-0249">Electron transport</keyword>
<evidence type="ECO:0000256" key="2">
    <source>
        <dbReference type="ARBA" id="ARBA00007866"/>
    </source>
</evidence>
<dbReference type="InterPro" id="IPR045187">
    <property type="entry name" value="CcO_II"/>
</dbReference>
<evidence type="ECO:0000256" key="7">
    <source>
        <dbReference type="ARBA" id="ARBA00022967"/>
    </source>
</evidence>
<comment type="catalytic activity">
    <reaction evidence="12">
        <text>4 Fe(II)-[cytochrome c] + O2 + 8 H(+)(in) = 4 Fe(III)-[cytochrome c] + 2 H2O + 4 H(+)(out)</text>
        <dbReference type="Rhea" id="RHEA:11436"/>
        <dbReference type="Rhea" id="RHEA-COMP:10350"/>
        <dbReference type="Rhea" id="RHEA-COMP:14399"/>
        <dbReference type="ChEBI" id="CHEBI:15377"/>
        <dbReference type="ChEBI" id="CHEBI:15378"/>
        <dbReference type="ChEBI" id="CHEBI:15379"/>
        <dbReference type="ChEBI" id="CHEBI:29033"/>
        <dbReference type="ChEBI" id="CHEBI:29034"/>
        <dbReference type="EC" id="7.1.1.9"/>
    </reaction>
    <physiologicalReaction direction="left-to-right" evidence="12">
        <dbReference type="Rhea" id="RHEA:11437"/>
    </physiologicalReaction>
</comment>
<dbReference type="GO" id="GO:0005743">
    <property type="term" value="C:mitochondrial inner membrane"/>
    <property type="evidence" value="ECO:0007669"/>
    <property type="project" value="UniProtKB-SubCell"/>
</dbReference>
<evidence type="ECO:0000256" key="9">
    <source>
        <dbReference type="ARBA" id="ARBA00022989"/>
    </source>
</evidence>
<dbReference type="PROSITE" id="PS00078">
    <property type="entry name" value="COX2"/>
    <property type="match status" value="1"/>
</dbReference>
<dbReference type="PANTHER" id="PTHR22888">
    <property type="entry name" value="CYTOCHROME C OXIDASE, SUBUNIT II"/>
    <property type="match status" value="1"/>
</dbReference>
<name>A0A2I6SRY1_9EUKA</name>
<keyword evidence="10 13" id="KW-0186">Copper</keyword>
<keyword evidence="4 13" id="KW-0679">Respiratory chain</keyword>
<gene>
    <name evidence="17" type="primary">cox2</name>
</gene>
<comment type="subcellular location">
    <subcellularLocation>
        <location evidence="1">Membrane</location>
        <topology evidence="1">Multi-pass membrane protein</topology>
    </subcellularLocation>
    <subcellularLocation>
        <location evidence="13">Mitochondrion inner membrane</location>
        <topology evidence="13">Multi-pass membrane protein</topology>
    </subcellularLocation>
</comment>
<organism evidence="17">
    <name type="scientific">Vannella simplex</name>
    <dbReference type="NCBI Taxonomy" id="197532"/>
    <lineage>
        <taxon>Eukaryota</taxon>
        <taxon>Amoebozoa</taxon>
        <taxon>Discosea</taxon>
        <taxon>Flabellinia</taxon>
        <taxon>Vannellidae</taxon>
        <taxon>Vannella</taxon>
    </lineage>
</organism>
<dbReference type="Gene3D" id="2.60.40.420">
    <property type="entry name" value="Cupredoxins - blue copper proteins"/>
    <property type="match status" value="1"/>
</dbReference>
<feature type="transmembrane region" description="Helical" evidence="14">
    <location>
        <begin position="75"/>
        <end position="95"/>
    </location>
</feature>
<protein>
    <recommendedName>
        <fullName evidence="13">Cytochrome c oxidase subunit 2</fullName>
    </recommendedName>
</protein>
<comment type="cofactor">
    <cofactor evidence="13">
        <name>Cu cation</name>
        <dbReference type="ChEBI" id="CHEBI:23378"/>
    </cofactor>
    <text evidence="13">Binds a copper A center.</text>
</comment>
<dbReference type="PROSITE" id="PS50857">
    <property type="entry name" value="COX2_CUA"/>
    <property type="match status" value="1"/>
</dbReference>
<keyword evidence="3 13" id="KW-0813">Transport</keyword>
<keyword evidence="11 13" id="KW-0472">Membrane</keyword>
<dbReference type="SUPFAM" id="SSF81464">
    <property type="entry name" value="Cytochrome c oxidase subunit II-like, transmembrane region"/>
    <property type="match status" value="2"/>
</dbReference>
<dbReference type="InterPro" id="IPR011759">
    <property type="entry name" value="Cyt_c_oxidase_su2_TM_dom"/>
</dbReference>
<feature type="transmembrane region" description="Helical" evidence="14">
    <location>
        <begin position="115"/>
        <end position="133"/>
    </location>
</feature>
<feature type="transmembrane region" description="Helical" evidence="14">
    <location>
        <begin position="154"/>
        <end position="176"/>
    </location>
</feature>
<dbReference type="PANTHER" id="PTHR22888:SF9">
    <property type="entry name" value="CYTOCHROME C OXIDASE SUBUNIT 2"/>
    <property type="match status" value="1"/>
</dbReference>
<keyword evidence="13 17" id="KW-0496">Mitochondrion</keyword>
<dbReference type="PRINTS" id="PR01166">
    <property type="entry name" value="CYCOXIDASEII"/>
</dbReference>
<dbReference type="PROSITE" id="PS50999">
    <property type="entry name" value="COX2_TM"/>
    <property type="match status" value="1"/>
</dbReference>
<evidence type="ECO:0000259" key="16">
    <source>
        <dbReference type="PROSITE" id="PS50999"/>
    </source>
</evidence>
<proteinExistence type="inferred from homology"/>
<keyword evidence="13" id="KW-0999">Mitochondrion inner membrane</keyword>
<comment type="similarity">
    <text evidence="2 13">Belongs to the cytochrome c oxidase subunit 2 family.</text>
</comment>
<evidence type="ECO:0000256" key="13">
    <source>
        <dbReference type="RuleBase" id="RU000457"/>
    </source>
</evidence>
<feature type="domain" description="Cytochrome oxidase subunit II copper A binding" evidence="15">
    <location>
        <begin position="183"/>
        <end position="333"/>
    </location>
</feature>
<reference evidence="17" key="1">
    <citation type="submission" date="2017-07" db="EMBL/GenBank/DDBJ databases">
        <title>The complete mitochondrial genome of Vannella simplex (Amoebozoa, Discosea, Vannellida).</title>
        <authorList>
            <person name="Bondarenko N."/>
            <person name="Nassonova E."/>
            <person name="Mijanovic O."/>
            <person name="Glotova A."/>
            <person name="Kamyshatskaya O."/>
            <person name="Kudryavtsev A."/>
            <person name="Masharsky A."/>
            <person name="Polev D."/>
            <person name="Smirnov A."/>
        </authorList>
    </citation>
    <scope>NUCLEOTIDE SEQUENCE</scope>
</reference>
<evidence type="ECO:0000313" key="17">
    <source>
        <dbReference type="EMBL" id="AUO29168.1"/>
    </source>
</evidence>
<keyword evidence="9 14" id="KW-1133">Transmembrane helix</keyword>
<comment type="function">
    <text evidence="13">Component of the cytochrome c oxidase, the last enzyme in the mitochondrial electron transport chain which drives oxidative phosphorylation. The respiratory chain contains 3 multisubunit complexes succinate dehydrogenase (complex II, CII), ubiquinol-cytochrome c oxidoreductase (cytochrome b-c1 complex, complex III, CIII) and cytochrome c oxidase (complex IV, CIV), that cooperate to transfer electrons derived from NADH and succinate to molecular oxygen, creating an electrochemical gradient over the inner membrane that drives transmembrane transport and the ATP synthase. Cytochrome c oxidase is the component of the respiratory chain that catalyzes the reduction of oxygen to water. Electrons originating from reduced cytochrome c in the intermembrane space (IMS) are transferred via the dinuclear copper A center (CU(A)) of subunit 2 and heme A of subunit 1 to the active site in subunit 1, a binuclear center (BNC) formed by heme A3 and copper B (CU(B)). The BNC reduces molecular oxygen to 2 water molecules using 4 electrons from cytochrome c in the IMS and 4 protons from the mitochondrial matrix.</text>
</comment>
<evidence type="ECO:0000256" key="4">
    <source>
        <dbReference type="ARBA" id="ARBA00022660"/>
    </source>
</evidence>